<evidence type="ECO:0000313" key="5">
    <source>
        <dbReference type="EMBL" id="PKI55801.1"/>
    </source>
</evidence>
<dbReference type="SMART" id="SM00297">
    <property type="entry name" value="BROMO"/>
    <property type="match status" value="1"/>
</dbReference>
<evidence type="ECO:0000256" key="1">
    <source>
        <dbReference type="ARBA" id="ARBA00023117"/>
    </source>
</evidence>
<feature type="domain" description="Bromo" evidence="4">
    <location>
        <begin position="182"/>
        <end position="252"/>
    </location>
</feature>
<dbReference type="InterPro" id="IPR001487">
    <property type="entry name" value="Bromodomain"/>
</dbReference>
<dbReference type="CDD" id="cd04369">
    <property type="entry name" value="Bromodomain"/>
    <property type="match status" value="1"/>
</dbReference>
<dbReference type="PANTHER" id="PTHR22881">
    <property type="entry name" value="BROMODOMAIN CONTAINING PROTEIN"/>
    <property type="match status" value="1"/>
</dbReference>
<dbReference type="SUPFAM" id="SSF47370">
    <property type="entry name" value="Bromodomain"/>
    <property type="match status" value="1"/>
</dbReference>
<dbReference type="PROSITE" id="PS50014">
    <property type="entry name" value="BROMODOMAIN_2"/>
    <property type="match status" value="1"/>
</dbReference>
<feature type="compositionally biased region" description="Basic residues" evidence="3">
    <location>
        <begin position="283"/>
        <end position="295"/>
    </location>
</feature>
<feature type="compositionally biased region" description="Low complexity" evidence="3">
    <location>
        <begin position="51"/>
        <end position="64"/>
    </location>
</feature>
<evidence type="ECO:0000256" key="3">
    <source>
        <dbReference type="SAM" id="MobiDB-lite"/>
    </source>
</evidence>
<dbReference type="AlphaFoldDB" id="A0A2I0JHT3"/>
<evidence type="ECO:0000256" key="2">
    <source>
        <dbReference type="PROSITE-ProRule" id="PRU00035"/>
    </source>
</evidence>
<dbReference type="Pfam" id="PF00439">
    <property type="entry name" value="Bromodomain"/>
    <property type="match status" value="1"/>
</dbReference>
<dbReference type="STRING" id="22663.A0A2I0JHT3"/>
<reference evidence="5 6" key="1">
    <citation type="submission" date="2017-11" db="EMBL/GenBank/DDBJ databases">
        <title>De-novo sequencing of pomegranate (Punica granatum L.) genome.</title>
        <authorList>
            <person name="Akparov Z."/>
            <person name="Amiraslanov A."/>
            <person name="Hajiyeva S."/>
            <person name="Abbasov M."/>
            <person name="Kaur K."/>
            <person name="Hamwieh A."/>
            <person name="Solovyev V."/>
            <person name="Salamov A."/>
            <person name="Braich B."/>
            <person name="Kosarev P."/>
            <person name="Mahmoud A."/>
            <person name="Hajiyev E."/>
            <person name="Babayeva S."/>
            <person name="Izzatullayeva V."/>
            <person name="Mammadov A."/>
            <person name="Mammadov A."/>
            <person name="Sharifova S."/>
            <person name="Ojaghi J."/>
            <person name="Eynullazada K."/>
            <person name="Bayramov B."/>
            <person name="Abdulazimova A."/>
            <person name="Shahmuradov I."/>
        </authorList>
    </citation>
    <scope>NUCLEOTIDE SEQUENCE [LARGE SCALE GENOMIC DNA]</scope>
    <source>
        <strain evidence="6">cv. AG2017</strain>
        <tissue evidence="5">Leaf</tissue>
    </source>
</reference>
<feature type="region of interest" description="Disordered" evidence="3">
    <location>
        <begin position="1"/>
        <end position="166"/>
    </location>
</feature>
<gene>
    <name evidence="5" type="ORF">CRG98_023802</name>
</gene>
<dbReference type="InterPro" id="IPR036427">
    <property type="entry name" value="Bromodomain-like_sf"/>
</dbReference>
<sequence length="681" mass="74940">MGKGAETTAKKKKKGRPSLLDIQKRILKQQRLQETLTGSPNSHHQPPDATPNPSRRSTRRNSISDGLYPSSEWVSGAEEDDDDDERIRKKRKPLFGLDSPGPNSLADSPFAGLGPCGSDSNPRSGNHDADAGSGKPSVGSEYSGEKVLKGTDTGGHGSVDVSGPTTPLPDKKLLAFILDRLQKKDTHGVFSEPVDPEELPDYHDIIKHPMDFGTVRKKLEDGAYANLEQFEKDVFLICSNAMQYNSPDTIFFRQARSMQEIAKKDFENLRQDSDDSEPQQTKVVRRGRPPGRGLKKLLEKSSADRAGPEASSDAVLANGDNSCSSNTYNLRKGPDPCHLHHADSIGNASRVNRESQSYWFAEFDKEFPASVLRSVMKEGKKLCPADENKRDSYKQQSTGGERSLLCTFESETKYLTVVDLRSQDHGYARSLARFAANLGPVVWRIASKKIRSVLPNGTNFGPGWVGEDDILERPQFPFSQRQNIPSAYDCPSRVASPAGLNFSVEDIKNARRLASQSKLASPSNSSCESCDIKQMNQANTNCFGGKSGIVMQNMPSPISASYEALVPSEAPGMVSSGYRAIQPMPINYVDSTNSFSQSSSGLQPFNSFRSHTPSSEELSWNLPVQHMECKPDCGQIPPDPNARFLMIRDEYKCVVSDVSVVDKENVFGQNESAAFEFLKLR</sequence>
<dbReference type="Gene3D" id="1.20.920.10">
    <property type="entry name" value="Bromodomain-like"/>
    <property type="match status" value="1"/>
</dbReference>
<proteinExistence type="predicted"/>
<name>A0A2I0JHT3_PUNGR</name>
<keyword evidence="6" id="KW-1185">Reference proteome</keyword>
<feature type="compositionally biased region" description="Basic and acidic residues" evidence="3">
    <location>
        <begin position="296"/>
        <end position="307"/>
    </location>
</feature>
<dbReference type="PRINTS" id="PR00503">
    <property type="entry name" value="BROMODOMAIN"/>
</dbReference>
<dbReference type="Proteomes" id="UP000233551">
    <property type="component" value="Unassembled WGS sequence"/>
</dbReference>
<organism evidence="5 6">
    <name type="scientific">Punica granatum</name>
    <name type="common">Pomegranate</name>
    <dbReference type="NCBI Taxonomy" id="22663"/>
    <lineage>
        <taxon>Eukaryota</taxon>
        <taxon>Viridiplantae</taxon>
        <taxon>Streptophyta</taxon>
        <taxon>Embryophyta</taxon>
        <taxon>Tracheophyta</taxon>
        <taxon>Spermatophyta</taxon>
        <taxon>Magnoliopsida</taxon>
        <taxon>eudicotyledons</taxon>
        <taxon>Gunneridae</taxon>
        <taxon>Pentapetalae</taxon>
        <taxon>rosids</taxon>
        <taxon>malvids</taxon>
        <taxon>Myrtales</taxon>
        <taxon>Lythraceae</taxon>
        <taxon>Punica</taxon>
    </lineage>
</organism>
<feature type="compositionally biased region" description="Polar residues" evidence="3">
    <location>
        <begin position="30"/>
        <end position="44"/>
    </location>
</feature>
<keyword evidence="1 2" id="KW-0103">Bromodomain</keyword>
<dbReference type="PANTHER" id="PTHR22881:SF11">
    <property type="entry name" value="BROMODOMAIN-CONTAINING PROTEIN DDB_G0270170-LIKE ISOFORM X1"/>
    <property type="match status" value="1"/>
</dbReference>
<comment type="caution">
    <text evidence="5">The sequence shown here is derived from an EMBL/GenBank/DDBJ whole genome shotgun (WGS) entry which is preliminary data.</text>
</comment>
<protein>
    <recommendedName>
        <fullName evidence="4">Bromo domain-containing protein</fullName>
    </recommendedName>
</protein>
<dbReference type="PROSITE" id="PS00633">
    <property type="entry name" value="BROMODOMAIN_1"/>
    <property type="match status" value="1"/>
</dbReference>
<feature type="region of interest" description="Disordered" evidence="3">
    <location>
        <begin position="266"/>
        <end position="318"/>
    </location>
</feature>
<evidence type="ECO:0000259" key="4">
    <source>
        <dbReference type="PROSITE" id="PS50014"/>
    </source>
</evidence>
<dbReference type="InterPro" id="IPR051831">
    <property type="entry name" value="Bromodomain_contain_prot"/>
</dbReference>
<accession>A0A2I0JHT3</accession>
<evidence type="ECO:0000313" key="6">
    <source>
        <dbReference type="Proteomes" id="UP000233551"/>
    </source>
</evidence>
<dbReference type="EMBL" id="PGOL01001664">
    <property type="protein sequence ID" value="PKI55801.1"/>
    <property type="molecule type" value="Genomic_DNA"/>
</dbReference>
<dbReference type="InterPro" id="IPR018359">
    <property type="entry name" value="Bromodomain_CS"/>
</dbReference>